<feature type="transmembrane region" description="Helical" evidence="8">
    <location>
        <begin position="315"/>
        <end position="340"/>
    </location>
</feature>
<evidence type="ECO:0000256" key="3">
    <source>
        <dbReference type="ARBA" id="ARBA00022676"/>
    </source>
</evidence>
<dbReference type="GO" id="GO:0016763">
    <property type="term" value="F:pentosyltransferase activity"/>
    <property type="evidence" value="ECO:0007669"/>
    <property type="project" value="TreeGrafter"/>
</dbReference>
<keyword evidence="10" id="KW-1185">Reference proteome</keyword>
<organism evidence="9 10">
    <name type="scientific">Actinorhabdospora filicis</name>
    <dbReference type="NCBI Taxonomy" id="1785913"/>
    <lineage>
        <taxon>Bacteria</taxon>
        <taxon>Bacillati</taxon>
        <taxon>Actinomycetota</taxon>
        <taxon>Actinomycetes</taxon>
        <taxon>Micromonosporales</taxon>
        <taxon>Micromonosporaceae</taxon>
        <taxon>Actinorhabdospora</taxon>
    </lineage>
</organism>
<comment type="caution">
    <text evidence="9">The sequence shown here is derived from an EMBL/GenBank/DDBJ whole genome shotgun (WGS) entry which is preliminary data.</text>
</comment>
<keyword evidence="5 8" id="KW-0812">Transmembrane</keyword>
<evidence type="ECO:0008006" key="11">
    <source>
        <dbReference type="Google" id="ProtNLM"/>
    </source>
</evidence>
<feature type="transmembrane region" description="Helical" evidence="8">
    <location>
        <begin position="268"/>
        <end position="285"/>
    </location>
</feature>
<evidence type="ECO:0000256" key="7">
    <source>
        <dbReference type="ARBA" id="ARBA00023136"/>
    </source>
</evidence>
<evidence type="ECO:0000313" key="9">
    <source>
        <dbReference type="EMBL" id="GLZ78441.1"/>
    </source>
</evidence>
<evidence type="ECO:0000256" key="6">
    <source>
        <dbReference type="ARBA" id="ARBA00022989"/>
    </source>
</evidence>
<reference evidence="9" key="1">
    <citation type="submission" date="2023-03" db="EMBL/GenBank/DDBJ databases">
        <title>Actinorhabdospora filicis NBRC 111898.</title>
        <authorList>
            <person name="Ichikawa N."/>
            <person name="Sato H."/>
            <person name="Tonouchi N."/>
        </authorList>
    </citation>
    <scope>NUCLEOTIDE SEQUENCE</scope>
    <source>
        <strain evidence="9">NBRC 111898</strain>
    </source>
</reference>
<evidence type="ECO:0000313" key="10">
    <source>
        <dbReference type="Proteomes" id="UP001165079"/>
    </source>
</evidence>
<feature type="transmembrane region" description="Helical" evidence="8">
    <location>
        <begin position="409"/>
        <end position="428"/>
    </location>
</feature>
<gene>
    <name evidence="9" type="ORF">Afil01_32480</name>
</gene>
<evidence type="ECO:0000256" key="4">
    <source>
        <dbReference type="ARBA" id="ARBA00022679"/>
    </source>
</evidence>
<feature type="transmembrane region" description="Helical" evidence="8">
    <location>
        <begin position="35"/>
        <end position="57"/>
    </location>
</feature>
<keyword evidence="2" id="KW-1003">Cell membrane</keyword>
<feature type="transmembrane region" description="Helical" evidence="8">
    <location>
        <begin position="458"/>
        <end position="477"/>
    </location>
</feature>
<evidence type="ECO:0000256" key="1">
    <source>
        <dbReference type="ARBA" id="ARBA00004651"/>
    </source>
</evidence>
<feature type="transmembrane region" description="Helical" evidence="8">
    <location>
        <begin position="291"/>
        <end position="308"/>
    </location>
</feature>
<name>A0A9W6WAB7_9ACTN</name>
<keyword evidence="3" id="KW-0328">Glycosyltransferase</keyword>
<feature type="transmembrane region" description="Helical" evidence="8">
    <location>
        <begin position="435"/>
        <end position="452"/>
    </location>
</feature>
<evidence type="ECO:0000256" key="8">
    <source>
        <dbReference type="SAM" id="Phobius"/>
    </source>
</evidence>
<feature type="transmembrane region" description="Helical" evidence="8">
    <location>
        <begin position="6"/>
        <end position="23"/>
    </location>
</feature>
<feature type="transmembrane region" description="Helical" evidence="8">
    <location>
        <begin position="238"/>
        <end position="256"/>
    </location>
</feature>
<keyword evidence="4" id="KW-0808">Transferase</keyword>
<sequence>MLGGVLTLVLSSALVCVTAVVVVRRLRLRGLLERLVAFGVTGVATVVAVSLVVGGLLRMYRPLPLLCACALIAAVAVAAELRWPTPRRTTSRWASGWRARPWFTAAAGVLALAVCGQYLWRLLLAVRLPAMDWDGLQYHLVAADTWIQAGYVGHSPYTVWADVYPLNIELLFGWTGVFGHTMRYAPLVQFPLYLLGGIAVAGLARRMDAGRRAAVVAGLVYLAMPAVFAQASTSYIDAASAALALSALYLLTGLVPARRAGVPLRRGILVYIGLGGVATGLAVGAKTPYLVLLPVGVAALLVSLWRLTPPAERRWTAWCPAVLALVTAAVPVAAFGSFWYQRTWIAYGNPFHPFTLGPFAGEGTVQDLIMVHNTPPEMAGGGLSAIAASWSSDFERHVVQYDSRFGGLGMAWLTIIVPLALAAIWLYIRSGRRGPLPVYLAAGVLTFVMSPAPWWARYTLLTAAVGCALAAVALTRLAVERRAAAVICLAALTGLSGLSMWWGTNPTFICPVDTCDTEGPLTARATFDLMWRPGRADRIWPWKHYTALDQIPNGSTIAVPAEPEQRFFHPIFGADLQRRVVVIDPPSTVDALAEAMRATGARYVLLDPRMAHDVAVAAGRDPRFAVRTTDTRIYGADLFEFGSFPDQCRHLAADIRLTGTVRVETGTKLTFTVTDGCQQPMPGARVELYGSDHDRHLPYDDVRTARRTTGEDGRVTFTVGEKPGRWDYFARYTGGNYDQPAVTPRVMVTSGTSANR</sequence>
<feature type="transmembrane region" description="Helical" evidence="8">
    <location>
        <begin position="184"/>
        <end position="204"/>
    </location>
</feature>
<dbReference type="Proteomes" id="UP001165079">
    <property type="component" value="Unassembled WGS sequence"/>
</dbReference>
<keyword evidence="7 8" id="KW-0472">Membrane</keyword>
<comment type="subcellular location">
    <subcellularLocation>
        <location evidence="1">Cell membrane</location>
        <topology evidence="1">Multi-pass membrane protein</topology>
    </subcellularLocation>
</comment>
<keyword evidence="6 8" id="KW-1133">Transmembrane helix</keyword>
<accession>A0A9W6WAB7</accession>
<dbReference type="PANTHER" id="PTHR33908">
    <property type="entry name" value="MANNOSYLTRANSFERASE YKCB-RELATED"/>
    <property type="match status" value="1"/>
</dbReference>
<dbReference type="AlphaFoldDB" id="A0A9W6WAB7"/>
<feature type="transmembrane region" description="Helical" evidence="8">
    <location>
        <begin position="484"/>
        <end position="502"/>
    </location>
</feature>
<dbReference type="GO" id="GO:0005886">
    <property type="term" value="C:plasma membrane"/>
    <property type="evidence" value="ECO:0007669"/>
    <property type="project" value="UniProtKB-SubCell"/>
</dbReference>
<evidence type="ECO:0000256" key="5">
    <source>
        <dbReference type="ARBA" id="ARBA00022692"/>
    </source>
</evidence>
<dbReference type="GO" id="GO:0009103">
    <property type="term" value="P:lipopolysaccharide biosynthetic process"/>
    <property type="evidence" value="ECO:0007669"/>
    <property type="project" value="UniProtKB-ARBA"/>
</dbReference>
<dbReference type="InterPro" id="IPR050297">
    <property type="entry name" value="LipidA_mod_glycosyltrf_83"/>
</dbReference>
<dbReference type="RefSeq" id="WP_285663593.1">
    <property type="nucleotide sequence ID" value="NZ_BSTX01000002.1"/>
</dbReference>
<feature type="transmembrane region" description="Helical" evidence="8">
    <location>
        <begin position="63"/>
        <end position="81"/>
    </location>
</feature>
<proteinExistence type="predicted"/>
<feature type="transmembrane region" description="Helical" evidence="8">
    <location>
        <begin position="213"/>
        <end position="232"/>
    </location>
</feature>
<evidence type="ECO:0000256" key="2">
    <source>
        <dbReference type="ARBA" id="ARBA00022475"/>
    </source>
</evidence>
<dbReference type="PANTHER" id="PTHR33908:SF11">
    <property type="entry name" value="MEMBRANE PROTEIN"/>
    <property type="match status" value="1"/>
</dbReference>
<protein>
    <recommendedName>
        <fullName evidence="11">4-amino-4-deoxy-L-arabinose transferase-like glycosyltransferase</fullName>
    </recommendedName>
</protein>
<feature type="transmembrane region" description="Helical" evidence="8">
    <location>
        <begin position="102"/>
        <end position="120"/>
    </location>
</feature>
<dbReference type="EMBL" id="BSTX01000002">
    <property type="protein sequence ID" value="GLZ78441.1"/>
    <property type="molecule type" value="Genomic_DNA"/>
</dbReference>